<sequence>MIKRLFQNSLLPIFVIMGLMAVYTPIRPLKYILVGLMALEGLSLIVIDGAKLLKMIKH</sequence>
<accession>A0AAX1K0R7</accession>
<evidence type="ECO:0000256" key="1">
    <source>
        <dbReference type="SAM" id="Phobius"/>
    </source>
</evidence>
<keyword evidence="1" id="KW-0812">Transmembrane</keyword>
<feature type="transmembrane region" description="Helical" evidence="1">
    <location>
        <begin position="32"/>
        <end position="53"/>
    </location>
</feature>
<dbReference type="AlphaFoldDB" id="A0AAX1K0R7"/>
<organism evidence="2 3">
    <name type="scientific">Streptococcus mutans</name>
    <dbReference type="NCBI Taxonomy" id="1309"/>
    <lineage>
        <taxon>Bacteria</taxon>
        <taxon>Bacillati</taxon>
        <taxon>Bacillota</taxon>
        <taxon>Bacilli</taxon>
        <taxon>Lactobacillales</taxon>
        <taxon>Streptococcaceae</taxon>
        <taxon>Streptococcus</taxon>
    </lineage>
</organism>
<feature type="transmembrane region" description="Helical" evidence="1">
    <location>
        <begin position="9"/>
        <end position="26"/>
    </location>
</feature>
<reference evidence="3" key="1">
    <citation type="submission" date="2020-12" db="EMBL/GenBank/DDBJ databases">
        <authorList>
            <person name="Wen Z.T."/>
        </authorList>
    </citation>
    <scope>NUCLEOTIDE SEQUENCE [LARGE SCALE GENOMIC DNA]</scope>
    <source>
        <strain evidence="3">27-3</strain>
    </source>
</reference>
<dbReference type="EMBL" id="CP066294">
    <property type="protein sequence ID" value="QQL46742.1"/>
    <property type="molecule type" value="Genomic_DNA"/>
</dbReference>
<protein>
    <submittedName>
        <fullName evidence="2">Uncharacterized protein</fullName>
    </submittedName>
</protein>
<keyword evidence="1" id="KW-1133">Transmembrane helix</keyword>
<evidence type="ECO:0000313" key="3">
    <source>
        <dbReference type="Proteomes" id="UP000595884"/>
    </source>
</evidence>
<keyword evidence="1" id="KW-0472">Membrane</keyword>
<dbReference type="Proteomes" id="UP000595884">
    <property type="component" value="Chromosome"/>
</dbReference>
<dbReference type="RefSeq" id="WP_014834812.1">
    <property type="nucleotide sequence ID" value="NZ_CP066294.2"/>
</dbReference>
<proteinExistence type="predicted"/>
<name>A0AAX1K0R7_STRMG</name>
<gene>
    <name evidence="2" type="ORF">IGS65_006465</name>
</gene>
<evidence type="ECO:0000313" key="2">
    <source>
        <dbReference type="EMBL" id="QQL46742.1"/>
    </source>
</evidence>